<dbReference type="GO" id="GO:0007017">
    <property type="term" value="P:microtubule-based process"/>
    <property type="evidence" value="ECO:0007669"/>
    <property type="project" value="InterPro"/>
</dbReference>
<dbReference type="SUPFAM" id="SSF47473">
    <property type="entry name" value="EF-hand"/>
    <property type="match status" value="1"/>
</dbReference>
<dbReference type="SUPFAM" id="SSF54648">
    <property type="entry name" value="DLC"/>
    <property type="match status" value="1"/>
</dbReference>
<dbReference type="GO" id="GO:0030286">
    <property type="term" value="C:dynein complex"/>
    <property type="evidence" value="ECO:0007669"/>
    <property type="project" value="InterPro"/>
</dbReference>
<keyword evidence="3" id="KW-1185">Reference proteome</keyword>
<evidence type="ECO:0000313" key="3">
    <source>
        <dbReference type="Proteomes" id="UP000321570"/>
    </source>
</evidence>
<protein>
    <recommendedName>
        <fullName evidence="1">EF-hand domain-containing protein</fullName>
    </recommendedName>
</protein>
<proteinExistence type="predicted"/>
<dbReference type="InterPro" id="IPR037177">
    <property type="entry name" value="DLC_sf"/>
</dbReference>
<dbReference type="PROSITE" id="PS50222">
    <property type="entry name" value="EF_HAND_2"/>
    <property type="match status" value="1"/>
</dbReference>
<dbReference type="InterPro" id="IPR002048">
    <property type="entry name" value="EF_hand_dom"/>
</dbReference>
<dbReference type="SMART" id="SM01375">
    <property type="entry name" value="Dynein_light"/>
    <property type="match status" value="1"/>
</dbReference>
<dbReference type="CDD" id="cd21454">
    <property type="entry name" value="DLC-like_TAL"/>
    <property type="match status" value="1"/>
</dbReference>
<accession>A0A564YJ71</accession>
<dbReference type="InterPro" id="IPR001372">
    <property type="entry name" value="Dynein_light_chain_typ-1/2"/>
</dbReference>
<organism evidence="2 3">
    <name type="scientific">Hymenolepis diminuta</name>
    <name type="common">Rat tapeworm</name>
    <dbReference type="NCBI Taxonomy" id="6216"/>
    <lineage>
        <taxon>Eukaryota</taxon>
        <taxon>Metazoa</taxon>
        <taxon>Spiralia</taxon>
        <taxon>Lophotrochozoa</taxon>
        <taxon>Platyhelminthes</taxon>
        <taxon>Cestoda</taxon>
        <taxon>Eucestoda</taxon>
        <taxon>Cyclophyllidea</taxon>
        <taxon>Hymenolepididae</taxon>
        <taxon>Hymenolepis</taxon>
    </lineage>
</organism>
<evidence type="ECO:0000313" key="2">
    <source>
        <dbReference type="EMBL" id="VUZ46989.1"/>
    </source>
</evidence>
<dbReference type="Gene3D" id="3.30.740.10">
    <property type="entry name" value="Protein Inhibitor Of Neuronal Nitric Oxide Synthase"/>
    <property type="match status" value="1"/>
</dbReference>
<reference evidence="2 3" key="1">
    <citation type="submission" date="2019-07" db="EMBL/GenBank/DDBJ databases">
        <authorList>
            <person name="Jastrzebski P J."/>
            <person name="Paukszto L."/>
            <person name="Jastrzebski P J."/>
        </authorList>
    </citation>
    <scope>NUCLEOTIDE SEQUENCE [LARGE SCALE GENOMIC DNA]</scope>
    <source>
        <strain evidence="2 3">WMS-il1</strain>
    </source>
</reference>
<dbReference type="Proteomes" id="UP000321570">
    <property type="component" value="Unassembled WGS sequence"/>
</dbReference>
<sequence>MADYKTIFFAIDKERNHYITIKDLEDYVKEKQMSPTVLQRWIRLFDPKGTGRITLETFCEILEEDMDELLQQYPTTTVQQIQLLDREMSERMMEDILNETRKAVEKNPGDLQRQAKIIKEYAENRYGEVWHTFIVNGSHGYFYSHMPNHSLSFYFAGNYYFIFCTPGS</sequence>
<feature type="domain" description="EF-hand" evidence="1">
    <location>
        <begin position="33"/>
        <end position="68"/>
    </location>
</feature>
<gene>
    <name evidence="2" type="ORF">WMSIL1_LOCUS6684</name>
</gene>
<dbReference type="Pfam" id="PF01221">
    <property type="entry name" value="Dynein_light"/>
    <property type="match status" value="1"/>
</dbReference>
<name>A0A564YJ71_HYMDI</name>
<evidence type="ECO:0000259" key="1">
    <source>
        <dbReference type="PROSITE" id="PS50222"/>
    </source>
</evidence>
<dbReference type="Gene3D" id="1.10.238.10">
    <property type="entry name" value="EF-hand"/>
    <property type="match status" value="1"/>
</dbReference>
<dbReference type="GO" id="GO:0005509">
    <property type="term" value="F:calcium ion binding"/>
    <property type="evidence" value="ECO:0007669"/>
    <property type="project" value="InterPro"/>
</dbReference>
<dbReference type="InterPro" id="IPR011992">
    <property type="entry name" value="EF-hand-dom_pair"/>
</dbReference>
<dbReference type="AlphaFoldDB" id="A0A564YJ71"/>
<dbReference type="EMBL" id="CABIJS010000222">
    <property type="protein sequence ID" value="VUZ46989.1"/>
    <property type="molecule type" value="Genomic_DNA"/>
</dbReference>
<dbReference type="Pfam" id="PF13499">
    <property type="entry name" value="EF-hand_7"/>
    <property type="match status" value="1"/>
</dbReference>